<reference evidence="1" key="2">
    <citation type="submission" date="2023-06" db="EMBL/GenBank/DDBJ databases">
        <authorList>
            <consortium name="Lawrence Berkeley National Laboratory"/>
            <person name="Haridas S."/>
            <person name="Hensen N."/>
            <person name="Bonometti L."/>
            <person name="Westerberg I."/>
            <person name="Brannstrom I.O."/>
            <person name="Guillou S."/>
            <person name="Cros-Aarteil S."/>
            <person name="Calhoun S."/>
            <person name="Kuo A."/>
            <person name="Mondo S."/>
            <person name="Pangilinan J."/>
            <person name="Riley R."/>
            <person name="Labutti K."/>
            <person name="Andreopoulos B."/>
            <person name="Lipzen A."/>
            <person name="Chen C."/>
            <person name="Yanf M."/>
            <person name="Daum C."/>
            <person name="Ng V."/>
            <person name="Clum A."/>
            <person name="Steindorff A."/>
            <person name="Ohm R."/>
            <person name="Martin F."/>
            <person name="Silar P."/>
            <person name="Natvig D."/>
            <person name="Lalanne C."/>
            <person name="Gautier V."/>
            <person name="Ament-Velasquez S.L."/>
            <person name="Kruys A."/>
            <person name="Hutchinson M.I."/>
            <person name="Powell A.J."/>
            <person name="Barry K."/>
            <person name="Miller A.N."/>
            <person name="Grigoriev I.V."/>
            <person name="Debuchy R."/>
            <person name="Gladieux P."/>
            <person name="Thoren M.H."/>
            <person name="Johannesson H."/>
        </authorList>
    </citation>
    <scope>NUCLEOTIDE SEQUENCE</scope>
    <source>
        <strain evidence="1">CBS 958.72</strain>
    </source>
</reference>
<evidence type="ECO:0000313" key="2">
    <source>
        <dbReference type="Proteomes" id="UP001287356"/>
    </source>
</evidence>
<organism evidence="1 2">
    <name type="scientific">Lasiosphaeria ovina</name>
    <dbReference type="NCBI Taxonomy" id="92902"/>
    <lineage>
        <taxon>Eukaryota</taxon>
        <taxon>Fungi</taxon>
        <taxon>Dikarya</taxon>
        <taxon>Ascomycota</taxon>
        <taxon>Pezizomycotina</taxon>
        <taxon>Sordariomycetes</taxon>
        <taxon>Sordariomycetidae</taxon>
        <taxon>Sordariales</taxon>
        <taxon>Lasiosphaeriaceae</taxon>
        <taxon>Lasiosphaeria</taxon>
    </lineage>
</organism>
<dbReference type="Proteomes" id="UP001287356">
    <property type="component" value="Unassembled WGS sequence"/>
</dbReference>
<comment type="caution">
    <text evidence="1">The sequence shown here is derived from an EMBL/GenBank/DDBJ whole genome shotgun (WGS) entry which is preliminary data.</text>
</comment>
<name>A0AAE0JY99_9PEZI</name>
<reference evidence="1" key="1">
    <citation type="journal article" date="2023" name="Mol. Phylogenet. Evol.">
        <title>Genome-scale phylogeny and comparative genomics of the fungal order Sordariales.</title>
        <authorList>
            <person name="Hensen N."/>
            <person name="Bonometti L."/>
            <person name="Westerberg I."/>
            <person name="Brannstrom I.O."/>
            <person name="Guillou S."/>
            <person name="Cros-Aarteil S."/>
            <person name="Calhoun S."/>
            <person name="Haridas S."/>
            <person name="Kuo A."/>
            <person name="Mondo S."/>
            <person name="Pangilinan J."/>
            <person name="Riley R."/>
            <person name="LaButti K."/>
            <person name="Andreopoulos B."/>
            <person name="Lipzen A."/>
            <person name="Chen C."/>
            <person name="Yan M."/>
            <person name="Daum C."/>
            <person name="Ng V."/>
            <person name="Clum A."/>
            <person name="Steindorff A."/>
            <person name="Ohm R.A."/>
            <person name="Martin F."/>
            <person name="Silar P."/>
            <person name="Natvig D.O."/>
            <person name="Lalanne C."/>
            <person name="Gautier V."/>
            <person name="Ament-Velasquez S.L."/>
            <person name="Kruys A."/>
            <person name="Hutchinson M.I."/>
            <person name="Powell A.J."/>
            <person name="Barry K."/>
            <person name="Miller A.N."/>
            <person name="Grigoriev I.V."/>
            <person name="Debuchy R."/>
            <person name="Gladieux P."/>
            <person name="Hiltunen Thoren M."/>
            <person name="Johannesson H."/>
        </authorList>
    </citation>
    <scope>NUCLEOTIDE SEQUENCE</scope>
    <source>
        <strain evidence="1">CBS 958.72</strain>
    </source>
</reference>
<proteinExistence type="predicted"/>
<evidence type="ECO:0000313" key="1">
    <source>
        <dbReference type="EMBL" id="KAK3366275.1"/>
    </source>
</evidence>
<gene>
    <name evidence="1" type="ORF">B0T24DRAFT_598009</name>
</gene>
<accession>A0AAE0JY99</accession>
<keyword evidence="2" id="KW-1185">Reference proteome</keyword>
<dbReference type="EMBL" id="JAULSN010000008">
    <property type="protein sequence ID" value="KAK3366275.1"/>
    <property type="molecule type" value="Genomic_DNA"/>
</dbReference>
<sequence length="440" mass="50071">MLGLTTCWPGTVFLALPQLSFQHVPLDTLSKQFVCQADWKLHAVYTTRIYRHLSIANYHKLSRLETMSTSAPPLHTNPVRQGSNLTNGSQQLVILRQMPTLESLMELARTSHRATDDNAFIEDLGMEKIHGLADNIITKSVLKFFPKTIHVLNAKFDLQTQLDCEISLKSVEVDYEILGGLHSTRISITRFKTPSDAEAGFKHALSCDKDHLDKWTNKPRMFQNQNRDTVGFGNLALARDGAIGGPRPLLMWCHGDLWVKIHWELPVDNDSQRYKEFKGPDNIKKLEEEQAKNQAAWAWTLADEGYKLGMALDKYLSNPGGQVRRKLLYAYEPSEKLMLVVGWPPTKHDLLTSKANPWVVDVKADKNYHSIAPQNDQTFWHVLIEPVANAGDFMELQPPTPGSKRIQPIAKKRGEGMFKLYWAHKKNLLIGCVEFYFKVE</sequence>
<dbReference type="AlphaFoldDB" id="A0AAE0JY99"/>
<protein>
    <submittedName>
        <fullName evidence="1">Uncharacterized protein</fullName>
    </submittedName>
</protein>